<evidence type="ECO:0000313" key="7">
    <source>
        <dbReference type="Proteomes" id="UP001443914"/>
    </source>
</evidence>
<dbReference type="GO" id="GO:0005576">
    <property type="term" value="C:extracellular region"/>
    <property type="evidence" value="ECO:0007669"/>
    <property type="project" value="UniProtKB-SubCell"/>
</dbReference>
<dbReference type="GO" id="GO:0004190">
    <property type="term" value="F:aspartic-type endopeptidase activity"/>
    <property type="evidence" value="ECO:0007669"/>
    <property type="project" value="InterPro"/>
</dbReference>
<evidence type="ECO:0000256" key="2">
    <source>
        <dbReference type="ARBA" id="ARBA00007447"/>
    </source>
</evidence>
<evidence type="ECO:0000256" key="3">
    <source>
        <dbReference type="ARBA" id="ARBA00022525"/>
    </source>
</evidence>
<comment type="subcellular location">
    <subcellularLocation>
        <location evidence="1">Secreted</location>
        <location evidence="1">Extracellular space</location>
    </subcellularLocation>
</comment>
<dbReference type="InterPro" id="IPR033121">
    <property type="entry name" value="PEPTIDASE_A1"/>
</dbReference>
<dbReference type="FunFam" id="2.40.70.10:FF:000041">
    <property type="entry name" value="Basic 7S globulin"/>
    <property type="match status" value="1"/>
</dbReference>
<accession>A0AAW1KY18</accession>
<evidence type="ECO:0000256" key="4">
    <source>
        <dbReference type="ARBA" id="ARBA00022729"/>
    </source>
</evidence>
<protein>
    <recommendedName>
        <fullName evidence="5">Peptidase A1 domain-containing protein</fullName>
    </recommendedName>
</protein>
<dbReference type="InterPro" id="IPR001461">
    <property type="entry name" value="Aspartic_peptidase_A1"/>
</dbReference>
<evidence type="ECO:0000313" key="6">
    <source>
        <dbReference type="EMBL" id="KAK9725433.1"/>
    </source>
</evidence>
<name>A0AAW1KY18_SAPOF</name>
<dbReference type="Pfam" id="PF14543">
    <property type="entry name" value="TAXi_N"/>
    <property type="match status" value="1"/>
</dbReference>
<evidence type="ECO:0000259" key="5">
    <source>
        <dbReference type="PROSITE" id="PS51767"/>
    </source>
</evidence>
<comment type="similarity">
    <text evidence="2">Belongs to the peptidase A1 family.</text>
</comment>
<dbReference type="PROSITE" id="PS51767">
    <property type="entry name" value="PEPTIDASE_A1"/>
    <property type="match status" value="1"/>
</dbReference>
<reference evidence="6" key="1">
    <citation type="submission" date="2024-03" db="EMBL/GenBank/DDBJ databases">
        <title>WGS assembly of Saponaria officinalis var. Norfolk2.</title>
        <authorList>
            <person name="Jenkins J."/>
            <person name="Shu S."/>
            <person name="Grimwood J."/>
            <person name="Barry K."/>
            <person name="Goodstein D."/>
            <person name="Schmutz J."/>
            <person name="Leebens-Mack J."/>
            <person name="Osbourn A."/>
        </authorList>
    </citation>
    <scope>NUCLEOTIDE SEQUENCE [LARGE SCALE GENOMIC DNA]</scope>
    <source>
        <strain evidence="6">JIC</strain>
    </source>
</reference>
<dbReference type="PANTHER" id="PTHR47965">
    <property type="entry name" value="ASPARTYL PROTEASE-RELATED"/>
    <property type="match status" value="1"/>
</dbReference>
<keyword evidence="3" id="KW-0964">Secreted</keyword>
<dbReference type="InterPro" id="IPR032861">
    <property type="entry name" value="TAXi_N"/>
</dbReference>
<dbReference type="InterPro" id="IPR021109">
    <property type="entry name" value="Peptidase_aspartic_dom_sf"/>
</dbReference>
<organism evidence="6 7">
    <name type="scientific">Saponaria officinalis</name>
    <name type="common">Common soapwort</name>
    <name type="synonym">Lychnis saponaria</name>
    <dbReference type="NCBI Taxonomy" id="3572"/>
    <lineage>
        <taxon>Eukaryota</taxon>
        <taxon>Viridiplantae</taxon>
        <taxon>Streptophyta</taxon>
        <taxon>Embryophyta</taxon>
        <taxon>Tracheophyta</taxon>
        <taxon>Spermatophyta</taxon>
        <taxon>Magnoliopsida</taxon>
        <taxon>eudicotyledons</taxon>
        <taxon>Gunneridae</taxon>
        <taxon>Pentapetalae</taxon>
        <taxon>Caryophyllales</taxon>
        <taxon>Caryophyllaceae</taxon>
        <taxon>Caryophylleae</taxon>
        <taxon>Saponaria</taxon>
    </lineage>
</organism>
<sequence length="453" mass="49541">MAFNYTYSCYVAILAITTMSFFHSSKASNPITLPIIKDSTKPQYYTTLQLGTPPTSVSLSIDLSSPWSWFACNVVGFNTTYYSGVPNSSTYRVLRCTNHKSCAIYDSNNCYNCNFPNCNPKGQMCLGEVYPPYLYTHGSSYGGHTLANLMVDIITVYKNNDTSSFKKRVFGFPFGCTGIDDLKGLSHYTKGVLSLARKGSNSLHSLISKVFKVPHKFALCLPSSYGPKINNGVMYFGGGPYKLSPSKINLSQHFVTTALVTNPVDVGETYEKRNSSIEYFVKLKSILIEGTPLKINSSMLLINKNGLGGTKINPIYPYTTLHTNIYNALTNAFTSKASAMNITRVARASSFSACFSSNNIVATKTGPKVPNIDLVLEGANGVWRIYGSNSMIKVSNNVRCLAFVDGGTTMKASIVIGGKQMEDNLVEFDLESSKLRVTSLLLYGTSCSQFKGP</sequence>
<dbReference type="Proteomes" id="UP001443914">
    <property type="component" value="Unassembled WGS sequence"/>
</dbReference>
<dbReference type="Pfam" id="PF14541">
    <property type="entry name" value="TAXi_C"/>
    <property type="match status" value="1"/>
</dbReference>
<dbReference type="GO" id="GO:0006508">
    <property type="term" value="P:proteolysis"/>
    <property type="evidence" value="ECO:0007669"/>
    <property type="project" value="InterPro"/>
</dbReference>
<proteinExistence type="inferred from homology"/>
<feature type="domain" description="Peptidase A1" evidence="5">
    <location>
        <begin position="44"/>
        <end position="438"/>
    </location>
</feature>
<dbReference type="InterPro" id="IPR032799">
    <property type="entry name" value="TAXi_C"/>
</dbReference>
<evidence type="ECO:0000256" key="1">
    <source>
        <dbReference type="ARBA" id="ARBA00004239"/>
    </source>
</evidence>
<dbReference type="EMBL" id="JBDFQZ010000005">
    <property type="protein sequence ID" value="KAK9725433.1"/>
    <property type="molecule type" value="Genomic_DNA"/>
</dbReference>
<dbReference type="Gene3D" id="2.40.70.10">
    <property type="entry name" value="Acid Proteases"/>
    <property type="match status" value="2"/>
</dbReference>
<gene>
    <name evidence="6" type="ORF">RND81_05G142900</name>
</gene>
<dbReference type="SUPFAM" id="SSF50630">
    <property type="entry name" value="Acid proteases"/>
    <property type="match status" value="1"/>
</dbReference>
<dbReference type="AlphaFoldDB" id="A0AAW1KY18"/>
<keyword evidence="7" id="KW-1185">Reference proteome</keyword>
<comment type="caution">
    <text evidence="6">The sequence shown here is derived from an EMBL/GenBank/DDBJ whole genome shotgun (WGS) entry which is preliminary data.</text>
</comment>
<keyword evidence="4" id="KW-0732">Signal</keyword>
<dbReference type="PANTHER" id="PTHR47965:SF68">
    <property type="entry name" value="BASIC 7S GLOBULIN-LIKE"/>
    <property type="match status" value="1"/>
</dbReference>